<dbReference type="AlphaFoldDB" id="A0A414B013"/>
<proteinExistence type="predicted"/>
<dbReference type="Pfam" id="PF11753">
    <property type="entry name" value="DUF3310"/>
    <property type="match status" value="1"/>
</dbReference>
<accession>A0A414B013</accession>
<gene>
    <name evidence="1" type="ORF">DW839_01760</name>
</gene>
<sequence>MADNVNHPAHYETGKFECIDVMVETQGVEATQDFCVCNALKYVYRHKKKNGMEDLQKAIWYLNKAVELEEAKNDKTTNH</sequence>
<comment type="caution">
    <text evidence="1">The sequence shown here is derived from an EMBL/GenBank/DDBJ whole genome shotgun (WGS) entry which is preliminary data.</text>
</comment>
<name>A0A414B013_9FIRM</name>
<evidence type="ECO:0000313" key="2">
    <source>
        <dbReference type="Proteomes" id="UP000283975"/>
    </source>
</evidence>
<protein>
    <submittedName>
        <fullName evidence="1">DUF3310 domain-containing protein</fullName>
    </submittedName>
</protein>
<dbReference type="InterPro" id="IPR021739">
    <property type="entry name" value="SaV-like"/>
</dbReference>
<dbReference type="Proteomes" id="UP000283975">
    <property type="component" value="Unassembled WGS sequence"/>
</dbReference>
<dbReference type="EMBL" id="QSHZ01000002">
    <property type="protein sequence ID" value="RHC58306.1"/>
    <property type="molecule type" value="Genomic_DNA"/>
</dbReference>
<evidence type="ECO:0000313" key="1">
    <source>
        <dbReference type="EMBL" id="RHC58306.1"/>
    </source>
</evidence>
<reference evidence="1 2" key="1">
    <citation type="submission" date="2018-08" db="EMBL/GenBank/DDBJ databases">
        <title>A genome reference for cultivated species of the human gut microbiota.</title>
        <authorList>
            <person name="Zou Y."/>
            <person name="Xue W."/>
            <person name="Luo G."/>
        </authorList>
    </citation>
    <scope>NUCLEOTIDE SEQUENCE [LARGE SCALE GENOMIC DNA]</scope>
    <source>
        <strain evidence="1 2">AM35-14</strain>
    </source>
</reference>
<organism evidence="1 2">
    <name type="scientific">Enterocloster bolteae</name>
    <dbReference type="NCBI Taxonomy" id="208479"/>
    <lineage>
        <taxon>Bacteria</taxon>
        <taxon>Bacillati</taxon>
        <taxon>Bacillota</taxon>
        <taxon>Clostridia</taxon>
        <taxon>Lachnospirales</taxon>
        <taxon>Lachnospiraceae</taxon>
        <taxon>Enterocloster</taxon>
    </lineage>
</organism>